<keyword evidence="3" id="KW-0067">ATP-binding</keyword>
<dbReference type="PANTHER" id="PTHR30258">
    <property type="entry name" value="TYPE II SECRETION SYSTEM PROTEIN GSPE-RELATED"/>
    <property type="match status" value="1"/>
</dbReference>
<evidence type="ECO:0000313" key="5">
    <source>
        <dbReference type="EMBL" id="APZ03888.1"/>
    </source>
</evidence>
<dbReference type="Pfam" id="PF00437">
    <property type="entry name" value="T2SSE"/>
    <property type="match status" value="1"/>
</dbReference>
<dbReference type="AlphaFoldDB" id="A0A807LDE2"/>
<dbReference type="KEGG" id="kco:BWI95_01775"/>
<dbReference type="PROSITE" id="PS00662">
    <property type="entry name" value="T2SP_E"/>
    <property type="match status" value="1"/>
</dbReference>
<dbReference type="RefSeq" id="WP_076768888.1">
    <property type="nucleotide sequence ID" value="NZ_CP019445.1"/>
</dbReference>
<evidence type="ECO:0000313" key="6">
    <source>
        <dbReference type="Proteomes" id="UP000187148"/>
    </source>
</evidence>
<proteinExistence type="inferred from homology"/>
<dbReference type="CDD" id="cd01129">
    <property type="entry name" value="PulE-GspE-like"/>
    <property type="match status" value="1"/>
</dbReference>
<evidence type="ECO:0000259" key="4">
    <source>
        <dbReference type="PROSITE" id="PS00662"/>
    </source>
</evidence>
<dbReference type="GO" id="GO:0016887">
    <property type="term" value="F:ATP hydrolysis activity"/>
    <property type="evidence" value="ECO:0007669"/>
    <property type="project" value="TreeGrafter"/>
</dbReference>
<dbReference type="Gene3D" id="3.40.50.300">
    <property type="entry name" value="P-loop containing nucleotide triphosphate hydrolases"/>
    <property type="match status" value="1"/>
</dbReference>
<feature type="domain" description="Bacterial type II secretion system protein E" evidence="4">
    <location>
        <begin position="284"/>
        <end position="298"/>
    </location>
</feature>
<protein>
    <submittedName>
        <fullName evidence="5">Type II secretion system protein GspE</fullName>
    </submittedName>
</protein>
<dbReference type="EMBL" id="CP019445">
    <property type="protein sequence ID" value="APZ03888.1"/>
    <property type="molecule type" value="Genomic_DNA"/>
</dbReference>
<keyword evidence="2" id="KW-0547">Nucleotide-binding</keyword>
<dbReference type="GO" id="GO:0005886">
    <property type="term" value="C:plasma membrane"/>
    <property type="evidence" value="ECO:0007669"/>
    <property type="project" value="TreeGrafter"/>
</dbReference>
<dbReference type="InterPro" id="IPR001482">
    <property type="entry name" value="T2SS/T4SS_dom"/>
</dbReference>
<accession>A0A807LDE2</accession>
<dbReference type="GO" id="GO:0005524">
    <property type="term" value="F:ATP binding"/>
    <property type="evidence" value="ECO:0007669"/>
    <property type="project" value="UniProtKB-KW"/>
</dbReference>
<name>A0A807LDE2_9ENTR</name>
<sequence>MKESKLEALCRRHNAALLSKDDDALVIAVVGSPSMELMESLSFVAQQRVDIRCWTQEEMEKHQQLAAQALPATHATLTEESGSAVEIINHTLQQALMLRASDIHFEPGETHYAIRLRVDGVLHPLSPLPCTLSDTLTARLKVMGNLDIAERRLPQDGQFTVTLADQPVSFRIATLPCRHGEKVVLRLLHQVNQALALPALGMTDAQLTQFNAALAQPQGLLLVTGPTGSGKTVTLYSALQARNKPEVNLCSVEDPVEIPLAGLNQTQIAPRAGLTFQSVLRALLRQDPDVIMVGEIRDGETAEIAIKAAQTGHLVLSTLHTNSTSETLVRIEQMGVARWMISSALSLVVAQRLVRKLCPHCRKLATESIHLPDNVWSRPLPRWRAQGCEACYHGFYGRVALFEILNITPPIRQAIASGMSVNEIEQCAREEGMTTLFHHGCQAVEQGLTTFEELVRILGYPHGE</sequence>
<dbReference type="NCBIfam" id="NF007755">
    <property type="entry name" value="PRK10436.1"/>
    <property type="match status" value="1"/>
</dbReference>
<dbReference type="Proteomes" id="UP000187148">
    <property type="component" value="Chromosome"/>
</dbReference>
<dbReference type="Gene3D" id="3.30.450.90">
    <property type="match status" value="1"/>
</dbReference>
<gene>
    <name evidence="5" type="ORF">BWI95_01775</name>
</gene>
<organism evidence="5 6">
    <name type="scientific">Kosakonia cowanii JCM 10956 = DSM 18146</name>
    <dbReference type="NCBI Taxonomy" id="1300165"/>
    <lineage>
        <taxon>Bacteria</taxon>
        <taxon>Pseudomonadati</taxon>
        <taxon>Pseudomonadota</taxon>
        <taxon>Gammaproteobacteria</taxon>
        <taxon>Enterobacterales</taxon>
        <taxon>Enterobacteriaceae</taxon>
        <taxon>Kosakonia</taxon>
    </lineage>
</organism>
<dbReference type="PANTHER" id="PTHR30258:SF1">
    <property type="entry name" value="PROTEIN TRANSPORT PROTEIN HOFB HOMOLOG"/>
    <property type="match status" value="1"/>
</dbReference>
<reference evidence="5 6" key="1">
    <citation type="submission" date="2017-01" db="EMBL/GenBank/DDBJ databases">
        <authorList>
            <person name="Cao J.-M."/>
        </authorList>
    </citation>
    <scope>NUCLEOTIDE SEQUENCE [LARGE SCALE GENOMIC DNA]</scope>
    <source>
        <strain evidence="5 6">888-76</strain>
    </source>
</reference>
<dbReference type="SUPFAM" id="SSF52540">
    <property type="entry name" value="P-loop containing nucleoside triphosphate hydrolases"/>
    <property type="match status" value="1"/>
</dbReference>
<evidence type="ECO:0000256" key="2">
    <source>
        <dbReference type="ARBA" id="ARBA00022741"/>
    </source>
</evidence>
<comment type="similarity">
    <text evidence="1">Belongs to the GSP E family.</text>
</comment>
<dbReference type="InterPro" id="IPR027417">
    <property type="entry name" value="P-loop_NTPase"/>
</dbReference>
<evidence type="ECO:0000256" key="3">
    <source>
        <dbReference type="ARBA" id="ARBA00022840"/>
    </source>
</evidence>
<evidence type="ECO:0000256" key="1">
    <source>
        <dbReference type="ARBA" id="ARBA00006611"/>
    </source>
</evidence>
<keyword evidence="6" id="KW-1185">Reference proteome</keyword>